<reference evidence="2 3" key="1">
    <citation type="submission" date="2015-04" db="EMBL/GenBank/DDBJ databases">
        <title>Genome sequence of Ceratocystis platani, a major pathogen of plane trees.</title>
        <authorList>
            <person name="Belbahri L."/>
        </authorList>
    </citation>
    <scope>NUCLEOTIDE SEQUENCE [LARGE SCALE GENOMIC DNA]</scope>
    <source>
        <strain evidence="2 3">CFO</strain>
    </source>
</reference>
<evidence type="ECO:0000256" key="1">
    <source>
        <dbReference type="SAM" id="MobiDB-lite"/>
    </source>
</evidence>
<protein>
    <submittedName>
        <fullName evidence="2">Uncharacterized protein</fullName>
    </submittedName>
</protein>
<gene>
    <name evidence="2" type="ORF">CFO_g2877</name>
</gene>
<dbReference type="Proteomes" id="UP000034841">
    <property type="component" value="Unassembled WGS sequence"/>
</dbReference>
<dbReference type="EMBL" id="LBBL01000140">
    <property type="protein sequence ID" value="KKF94760.1"/>
    <property type="molecule type" value="Genomic_DNA"/>
</dbReference>
<organism evidence="2 3">
    <name type="scientific">Ceratocystis fimbriata f. sp. platani</name>
    <dbReference type="NCBI Taxonomy" id="88771"/>
    <lineage>
        <taxon>Eukaryota</taxon>
        <taxon>Fungi</taxon>
        <taxon>Dikarya</taxon>
        <taxon>Ascomycota</taxon>
        <taxon>Pezizomycotina</taxon>
        <taxon>Sordariomycetes</taxon>
        <taxon>Hypocreomycetidae</taxon>
        <taxon>Microascales</taxon>
        <taxon>Ceratocystidaceae</taxon>
        <taxon>Ceratocystis</taxon>
    </lineage>
</organism>
<name>A0A0F8B3R2_CERFI</name>
<evidence type="ECO:0000313" key="2">
    <source>
        <dbReference type="EMBL" id="KKF94760.1"/>
    </source>
</evidence>
<feature type="region of interest" description="Disordered" evidence="1">
    <location>
        <begin position="192"/>
        <end position="216"/>
    </location>
</feature>
<accession>A0A0F8B3R2</accession>
<proteinExistence type="predicted"/>
<evidence type="ECO:0000313" key="3">
    <source>
        <dbReference type="Proteomes" id="UP000034841"/>
    </source>
</evidence>
<keyword evidence="3" id="KW-1185">Reference proteome</keyword>
<dbReference type="AlphaFoldDB" id="A0A0F8B3R2"/>
<dbReference type="OrthoDB" id="5102821at2759"/>
<sequence>MSDRPNPPSSPDGFESFREEVANHTGVSQAWVKRLGWVKHFGSRDLIVISDAAMWIKSKVLEAQKLLCLLLGQDWDMFRATFPLREIHDDLLIRNIFVYDGMVMVVTDRDKMKAIHDNGKKVARFAPENIGQMLVAYITWLIPAERSLQQRCDLGTEDEDVAWGVSRYASVFRMTVTLLDAGALLTATSLAPHRRSHTDEMSARPNPPSSPDSFESFREEVANHPGDWFEYLRSLFAYADKKEAENTTLNHTMTTESANYTAIRDSLTANLQATRGQLDSPYHPLLFLLPPLSQKEKLLPLFL</sequence>
<comment type="caution">
    <text evidence="2">The sequence shown here is derived from an EMBL/GenBank/DDBJ whole genome shotgun (WGS) entry which is preliminary data.</text>
</comment>